<evidence type="ECO:0000313" key="2">
    <source>
        <dbReference type="EMBL" id="EYC01977.1"/>
    </source>
</evidence>
<dbReference type="Proteomes" id="UP000024635">
    <property type="component" value="Unassembled WGS sequence"/>
</dbReference>
<dbReference type="AlphaFoldDB" id="A0A016TH40"/>
<evidence type="ECO:0000313" key="3">
    <source>
        <dbReference type="Proteomes" id="UP000024635"/>
    </source>
</evidence>
<gene>
    <name evidence="2" type="primary">Acey_s0103.g3572</name>
    <name evidence="2" type="ORF">Y032_0103g3572</name>
</gene>
<proteinExistence type="predicted"/>
<feature type="compositionally biased region" description="Low complexity" evidence="1">
    <location>
        <begin position="19"/>
        <end position="29"/>
    </location>
</feature>
<feature type="region of interest" description="Disordered" evidence="1">
    <location>
        <begin position="1"/>
        <end position="29"/>
    </location>
</feature>
<name>A0A016TH40_9BILA</name>
<reference evidence="3" key="1">
    <citation type="journal article" date="2015" name="Nat. Genet.">
        <title>The genome and transcriptome of the zoonotic hookworm Ancylostoma ceylanicum identify infection-specific gene families.</title>
        <authorList>
            <person name="Schwarz E.M."/>
            <person name="Hu Y."/>
            <person name="Antoshechkin I."/>
            <person name="Miller M.M."/>
            <person name="Sternberg P.W."/>
            <person name="Aroian R.V."/>
        </authorList>
    </citation>
    <scope>NUCLEOTIDE SEQUENCE</scope>
    <source>
        <strain evidence="3">HY135</strain>
    </source>
</reference>
<organism evidence="2 3">
    <name type="scientific">Ancylostoma ceylanicum</name>
    <dbReference type="NCBI Taxonomy" id="53326"/>
    <lineage>
        <taxon>Eukaryota</taxon>
        <taxon>Metazoa</taxon>
        <taxon>Ecdysozoa</taxon>
        <taxon>Nematoda</taxon>
        <taxon>Chromadorea</taxon>
        <taxon>Rhabditida</taxon>
        <taxon>Rhabditina</taxon>
        <taxon>Rhabditomorpha</taxon>
        <taxon>Strongyloidea</taxon>
        <taxon>Ancylostomatidae</taxon>
        <taxon>Ancylostomatinae</taxon>
        <taxon>Ancylostoma</taxon>
    </lineage>
</organism>
<comment type="caution">
    <text evidence="2">The sequence shown here is derived from an EMBL/GenBank/DDBJ whole genome shotgun (WGS) entry which is preliminary data.</text>
</comment>
<protein>
    <submittedName>
        <fullName evidence="2">Uncharacterized protein</fullName>
    </submittedName>
</protein>
<sequence length="105" mass="11645">MPGEGGAAKLCDWSVPETSQSQSSLAPPSQGITLHTHLQGLQCVVLKCFAIASYSSRDKSRIRLKWLHFEKKNSSSRSAKRMHSSVCVLCKIKAIPYYTFTIDTN</sequence>
<keyword evidence="3" id="KW-1185">Reference proteome</keyword>
<dbReference type="EMBL" id="JARK01001439">
    <property type="protein sequence ID" value="EYC01977.1"/>
    <property type="molecule type" value="Genomic_DNA"/>
</dbReference>
<accession>A0A016TH40</accession>
<evidence type="ECO:0000256" key="1">
    <source>
        <dbReference type="SAM" id="MobiDB-lite"/>
    </source>
</evidence>